<dbReference type="SUPFAM" id="SSF56563">
    <property type="entry name" value="Major capsid protein gp5"/>
    <property type="match status" value="1"/>
</dbReference>
<reference evidence="4 5" key="1">
    <citation type="submission" date="2020-10" db="EMBL/GenBank/DDBJ databases">
        <title>ChiBAC.</title>
        <authorList>
            <person name="Zenner C."/>
            <person name="Hitch T.C.A."/>
            <person name="Clavel T."/>
        </authorList>
    </citation>
    <scope>NUCLEOTIDE SEQUENCE [LARGE SCALE GENOMIC DNA]</scope>
    <source>
        <strain evidence="4 5">DSM 107456</strain>
    </source>
</reference>
<evidence type="ECO:0000313" key="4">
    <source>
        <dbReference type="EMBL" id="MBE5055282.1"/>
    </source>
</evidence>
<evidence type="ECO:0000259" key="3">
    <source>
        <dbReference type="Pfam" id="PF05065"/>
    </source>
</evidence>
<comment type="subcellular location">
    <subcellularLocation>
        <location evidence="1">Virion</location>
    </subcellularLocation>
</comment>
<organism evidence="4 5">
    <name type="scientific">Pseudoflavonifractor gallinarum</name>
    <dbReference type="NCBI Taxonomy" id="2779352"/>
    <lineage>
        <taxon>Bacteria</taxon>
        <taxon>Bacillati</taxon>
        <taxon>Bacillota</taxon>
        <taxon>Clostridia</taxon>
        <taxon>Eubacteriales</taxon>
        <taxon>Oscillospiraceae</taxon>
        <taxon>Pseudoflavonifractor</taxon>
    </lineage>
</organism>
<name>A0ABR9R9B2_9FIRM</name>
<gene>
    <name evidence="4" type="ORF">INF37_04625</name>
</gene>
<dbReference type="InterPro" id="IPR024455">
    <property type="entry name" value="Phage_capsid"/>
</dbReference>
<keyword evidence="5" id="KW-1185">Reference proteome</keyword>
<feature type="domain" description="Phage capsid-like C-terminal" evidence="3">
    <location>
        <begin position="138"/>
        <end position="372"/>
    </location>
</feature>
<dbReference type="InterPro" id="IPR054612">
    <property type="entry name" value="Phage_capsid-like_C"/>
</dbReference>
<dbReference type="Proteomes" id="UP000806211">
    <property type="component" value="Unassembled WGS sequence"/>
</dbReference>
<evidence type="ECO:0000313" key="5">
    <source>
        <dbReference type="Proteomes" id="UP000806211"/>
    </source>
</evidence>
<keyword evidence="2" id="KW-0175">Coiled coil</keyword>
<feature type="coiled-coil region" evidence="2">
    <location>
        <begin position="41"/>
        <end position="78"/>
    </location>
</feature>
<sequence length="375" mass="40167">MSITKRGKLAGIGLQFFADPSYGADRLAEIEARLAAIPAELEKEGADLDALKTEVRNLKEERKRIVDAAETRKQILNDISSGGGTVVRTLPNQQEERKLTPDTEEYRSLWLRKLQGKELSDVEQRAYTNANGAIAVMTANAIMSVVRDHAPILSRMTVIYSAVNLTYYVEGTNNEAEDHTENASITAAADTLTKIQLVPAEIVKMIQVSEAAKLMSVPAFEAWLAKTLGEAIARKINSKCITALLGSAASAGTAIDTASVQALLGSVKGEITILCNRKTLYTKLLPLQDNSKSSIVRFDGGVAIVYGVEVMPDDNVPDDTVAAGDLSKLIGAMAEDVTVRQGYDIDTNSTKYLGVAVFDVKVGLASAFAKLTAGG</sequence>
<dbReference type="RefSeq" id="WP_193536730.1">
    <property type="nucleotide sequence ID" value="NZ_JADCKF010000003.1"/>
</dbReference>
<comment type="caution">
    <text evidence="4">The sequence shown here is derived from an EMBL/GenBank/DDBJ whole genome shotgun (WGS) entry which is preliminary data.</text>
</comment>
<dbReference type="Pfam" id="PF05065">
    <property type="entry name" value="Phage_capsid"/>
    <property type="match status" value="1"/>
</dbReference>
<evidence type="ECO:0000256" key="1">
    <source>
        <dbReference type="ARBA" id="ARBA00004328"/>
    </source>
</evidence>
<dbReference type="NCBIfam" id="TIGR01554">
    <property type="entry name" value="major_cap_HK97"/>
    <property type="match status" value="1"/>
</dbReference>
<proteinExistence type="predicted"/>
<accession>A0ABR9R9B2</accession>
<dbReference type="EMBL" id="JADCKF010000003">
    <property type="protein sequence ID" value="MBE5055282.1"/>
    <property type="molecule type" value="Genomic_DNA"/>
</dbReference>
<protein>
    <submittedName>
        <fullName evidence="4">Phage major capsid protein</fullName>
    </submittedName>
</protein>
<evidence type="ECO:0000256" key="2">
    <source>
        <dbReference type="SAM" id="Coils"/>
    </source>
</evidence>